<dbReference type="PANTHER" id="PTHR31881">
    <property type="match status" value="1"/>
</dbReference>
<dbReference type="InterPro" id="IPR006747">
    <property type="entry name" value="DUF599"/>
</dbReference>
<name>A0A0K9PQE6_ZOSMR</name>
<feature type="transmembrane region" description="Helical" evidence="1">
    <location>
        <begin position="85"/>
        <end position="107"/>
    </location>
</feature>
<organism evidence="2 3">
    <name type="scientific">Zostera marina</name>
    <name type="common">Eelgrass</name>
    <dbReference type="NCBI Taxonomy" id="29655"/>
    <lineage>
        <taxon>Eukaryota</taxon>
        <taxon>Viridiplantae</taxon>
        <taxon>Streptophyta</taxon>
        <taxon>Embryophyta</taxon>
        <taxon>Tracheophyta</taxon>
        <taxon>Spermatophyta</taxon>
        <taxon>Magnoliopsida</taxon>
        <taxon>Liliopsida</taxon>
        <taxon>Zosteraceae</taxon>
        <taxon>Zostera</taxon>
    </lineage>
</organism>
<sequence>MEWKNYYLDIVLVPLGLSTGLLYHLWLWHKVRTQPFQTTLGINHAGQRLWVLSMMKALFLIALLDEKKNILAVQSIRNSIMGTTLMATTTILLTAALAAVLSSTYSIKKPMSDTVYGGHGERMLIIKYVTILFFFLFTFLCYTLSVRFISQVNFLINVPCDGDDTTGLTPTHVCDLMSKASTLNVVGNRLFYTSLPLLMWIIGPLLVFLSSVLVVPILYNLDFVYGSDEKKKKKEDYGEMISFNTSV</sequence>
<reference evidence="3" key="1">
    <citation type="journal article" date="2016" name="Nature">
        <title>The genome of the seagrass Zostera marina reveals angiosperm adaptation to the sea.</title>
        <authorList>
            <person name="Olsen J.L."/>
            <person name="Rouze P."/>
            <person name="Verhelst B."/>
            <person name="Lin Y.-C."/>
            <person name="Bayer T."/>
            <person name="Collen J."/>
            <person name="Dattolo E."/>
            <person name="De Paoli E."/>
            <person name="Dittami S."/>
            <person name="Maumus F."/>
            <person name="Michel G."/>
            <person name="Kersting A."/>
            <person name="Lauritano C."/>
            <person name="Lohaus R."/>
            <person name="Toepel M."/>
            <person name="Tonon T."/>
            <person name="Vanneste K."/>
            <person name="Amirebrahimi M."/>
            <person name="Brakel J."/>
            <person name="Bostroem C."/>
            <person name="Chovatia M."/>
            <person name="Grimwood J."/>
            <person name="Jenkins J.W."/>
            <person name="Jueterbock A."/>
            <person name="Mraz A."/>
            <person name="Stam W.T."/>
            <person name="Tice H."/>
            <person name="Bornberg-Bauer E."/>
            <person name="Green P.J."/>
            <person name="Pearson G.A."/>
            <person name="Procaccini G."/>
            <person name="Duarte C.M."/>
            <person name="Schmutz J."/>
            <person name="Reusch T.B.H."/>
            <person name="Van de Peer Y."/>
        </authorList>
    </citation>
    <scope>NUCLEOTIDE SEQUENCE [LARGE SCALE GENOMIC DNA]</scope>
    <source>
        <strain evidence="3">cv. Finnish</strain>
    </source>
</reference>
<evidence type="ECO:0000256" key="1">
    <source>
        <dbReference type="SAM" id="Phobius"/>
    </source>
</evidence>
<feature type="transmembrane region" description="Helical" evidence="1">
    <location>
        <begin position="128"/>
        <end position="149"/>
    </location>
</feature>
<accession>A0A0K9PQE6</accession>
<gene>
    <name evidence="2" type="ORF">ZOSMA_19G00470</name>
</gene>
<keyword evidence="1" id="KW-0472">Membrane</keyword>
<comment type="caution">
    <text evidence="2">The sequence shown here is derived from an EMBL/GenBank/DDBJ whole genome shotgun (WGS) entry which is preliminary data.</text>
</comment>
<keyword evidence="1" id="KW-1133">Transmembrane helix</keyword>
<evidence type="ECO:0000313" key="2">
    <source>
        <dbReference type="EMBL" id="KMZ70465.1"/>
    </source>
</evidence>
<dbReference type="AlphaFoldDB" id="A0A0K9PQE6"/>
<dbReference type="PANTHER" id="PTHR31881:SF6">
    <property type="entry name" value="OS09G0494600 PROTEIN"/>
    <property type="match status" value="1"/>
</dbReference>
<dbReference type="OMA" id="NAMMKDN"/>
<evidence type="ECO:0000313" key="3">
    <source>
        <dbReference type="Proteomes" id="UP000036987"/>
    </source>
</evidence>
<evidence type="ECO:0008006" key="4">
    <source>
        <dbReference type="Google" id="ProtNLM"/>
    </source>
</evidence>
<feature type="transmembrane region" description="Helical" evidence="1">
    <location>
        <begin position="197"/>
        <end position="221"/>
    </location>
</feature>
<dbReference type="OrthoDB" id="761598at2759"/>
<protein>
    <recommendedName>
        <fullName evidence="4">DUF599 domain-containing protein</fullName>
    </recommendedName>
</protein>
<dbReference type="Proteomes" id="UP000036987">
    <property type="component" value="Unassembled WGS sequence"/>
</dbReference>
<proteinExistence type="predicted"/>
<feature type="transmembrane region" description="Helical" evidence="1">
    <location>
        <begin position="6"/>
        <end position="28"/>
    </location>
</feature>
<keyword evidence="3" id="KW-1185">Reference proteome</keyword>
<dbReference type="EMBL" id="LFYR01000728">
    <property type="protein sequence ID" value="KMZ70465.1"/>
    <property type="molecule type" value="Genomic_DNA"/>
</dbReference>
<feature type="transmembrane region" description="Helical" evidence="1">
    <location>
        <begin position="49"/>
        <end position="65"/>
    </location>
</feature>
<dbReference type="Pfam" id="PF04654">
    <property type="entry name" value="DUF599"/>
    <property type="match status" value="1"/>
</dbReference>
<keyword evidence="1" id="KW-0812">Transmembrane</keyword>